<feature type="non-terminal residue" evidence="1">
    <location>
        <position position="1"/>
    </location>
</feature>
<reference evidence="2" key="2">
    <citation type="journal article" date="2018" name="Mol. Plant Microbe Interact.">
        <title>Genome sequence resources for the wheat stripe rust pathogen (Puccinia striiformis f. sp. tritici) and the barley stripe rust pathogen (Puccinia striiformis f. sp. hordei).</title>
        <authorList>
            <person name="Xia C."/>
            <person name="Wang M."/>
            <person name="Yin C."/>
            <person name="Cornejo O.E."/>
            <person name="Hulbert S.H."/>
            <person name="Chen X."/>
        </authorList>
    </citation>
    <scope>NUCLEOTIDE SEQUENCE [LARGE SCALE GENOMIC DNA]</scope>
    <source>
        <strain evidence="2">93-210</strain>
    </source>
</reference>
<accession>A0ACC0DY35</accession>
<name>A0ACC0DY35_9BASI</name>
<reference evidence="1 2" key="3">
    <citation type="journal article" date="2022" name="Microbiol. Spectr.">
        <title>Folding features and dynamics of 3D genome architecture in plant fungal pathogens.</title>
        <authorList>
            <person name="Xia C."/>
        </authorList>
    </citation>
    <scope>NUCLEOTIDE SEQUENCE [LARGE SCALE GENOMIC DNA]</scope>
    <source>
        <strain evidence="1 2">93-210</strain>
    </source>
</reference>
<protein>
    <submittedName>
        <fullName evidence="1">Uncharacterized protein</fullName>
    </submittedName>
</protein>
<gene>
    <name evidence="1" type="ORF">MJO28_013357</name>
</gene>
<dbReference type="Proteomes" id="UP001060170">
    <property type="component" value="Chromosome 13"/>
</dbReference>
<comment type="caution">
    <text evidence="1">The sequence shown here is derived from an EMBL/GenBank/DDBJ whole genome shotgun (WGS) entry which is preliminary data.</text>
</comment>
<reference evidence="2" key="1">
    <citation type="journal article" date="2018" name="BMC Genomics">
        <title>Genomic insights into host adaptation between the wheat stripe rust pathogen (Puccinia striiformis f. sp. tritici) and the barley stripe rust pathogen (Puccinia striiformis f. sp. hordei).</title>
        <authorList>
            <person name="Xia C."/>
            <person name="Wang M."/>
            <person name="Yin C."/>
            <person name="Cornejo O.E."/>
            <person name="Hulbert S.H."/>
            <person name="Chen X."/>
        </authorList>
    </citation>
    <scope>NUCLEOTIDE SEQUENCE [LARGE SCALE GENOMIC DNA]</scope>
    <source>
        <strain evidence="2">93-210</strain>
    </source>
</reference>
<sequence>YQKRAPPFKGLYRRSFLASARVIALQEQVAGLSALSTQITSQASKVFFFVFCPYYFSGKRVKVMTFDMNSIRIPMKFIFFFFLLNMITSAITTSSGVAHHHAGTARSKVRRGNCSTRKRSAGPPLSETISGKGTHWNANWGTGNCVFSKWPKPRGYGAVAMSSNHWKEAQVCGSCLEVTGPGGTFKGVVSDQCPSCKDDGIDLDTDIWYQVSGNKDFGIIEVKWKIVPCEWSTPLLFMNKIGVSQYFTSIQVQGANTPLKSLEVSTNGGSSWIPLKLQGNSNYYQPNGGGLGAKADVRVTCSSGKQFVTKDVDLTTVESPKPGSENC</sequence>
<keyword evidence="2" id="KW-1185">Reference proteome</keyword>
<proteinExistence type="predicted"/>
<dbReference type="EMBL" id="CM045877">
    <property type="protein sequence ID" value="KAI7941072.1"/>
    <property type="molecule type" value="Genomic_DNA"/>
</dbReference>
<evidence type="ECO:0000313" key="1">
    <source>
        <dbReference type="EMBL" id="KAI7941072.1"/>
    </source>
</evidence>
<evidence type="ECO:0000313" key="2">
    <source>
        <dbReference type="Proteomes" id="UP001060170"/>
    </source>
</evidence>
<organism evidence="1 2">
    <name type="scientific">Puccinia striiformis f. sp. tritici</name>
    <dbReference type="NCBI Taxonomy" id="168172"/>
    <lineage>
        <taxon>Eukaryota</taxon>
        <taxon>Fungi</taxon>
        <taxon>Dikarya</taxon>
        <taxon>Basidiomycota</taxon>
        <taxon>Pucciniomycotina</taxon>
        <taxon>Pucciniomycetes</taxon>
        <taxon>Pucciniales</taxon>
        <taxon>Pucciniaceae</taxon>
        <taxon>Puccinia</taxon>
    </lineage>
</organism>